<organism evidence="4 5">
    <name type="scientific">Plicaturopsis crispa FD-325 SS-3</name>
    <dbReference type="NCBI Taxonomy" id="944288"/>
    <lineage>
        <taxon>Eukaryota</taxon>
        <taxon>Fungi</taxon>
        <taxon>Dikarya</taxon>
        <taxon>Basidiomycota</taxon>
        <taxon>Agaricomycotina</taxon>
        <taxon>Agaricomycetes</taxon>
        <taxon>Agaricomycetidae</taxon>
        <taxon>Amylocorticiales</taxon>
        <taxon>Amylocorticiaceae</taxon>
        <taxon>Plicatura</taxon>
        <taxon>Plicaturopsis crispa</taxon>
    </lineage>
</organism>
<dbReference type="SMART" id="SM00355">
    <property type="entry name" value="ZnF_C2H2"/>
    <property type="match status" value="3"/>
</dbReference>
<feature type="region of interest" description="Disordered" evidence="2">
    <location>
        <begin position="207"/>
        <end position="277"/>
    </location>
</feature>
<dbReference type="Gene3D" id="3.30.160.60">
    <property type="entry name" value="Classic Zinc Finger"/>
    <property type="match status" value="1"/>
</dbReference>
<dbReference type="EMBL" id="KN832571">
    <property type="protein sequence ID" value="KII84257.1"/>
    <property type="molecule type" value="Genomic_DNA"/>
</dbReference>
<dbReference type="GO" id="GO:0008270">
    <property type="term" value="F:zinc ion binding"/>
    <property type="evidence" value="ECO:0007669"/>
    <property type="project" value="UniProtKB-KW"/>
</dbReference>
<evidence type="ECO:0000256" key="1">
    <source>
        <dbReference type="PROSITE-ProRule" id="PRU00042"/>
    </source>
</evidence>
<dbReference type="Proteomes" id="UP000053263">
    <property type="component" value="Unassembled WGS sequence"/>
</dbReference>
<keyword evidence="5" id="KW-1185">Reference proteome</keyword>
<feature type="region of interest" description="Disordered" evidence="2">
    <location>
        <begin position="157"/>
        <end position="180"/>
    </location>
</feature>
<feature type="compositionally biased region" description="Basic and acidic residues" evidence="2">
    <location>
        <begin position="77"/>
        <end position="89"/>
    </location>
</feature>
<evidence type="ECO:0000313" key="4">
    <source>
        <dbReference type="EMBL" id="KII84257.1"/>
    </source>
</evidence>
<dbReference type="PROSITE" id="PS00028">
    <property type="entry name" value="ZINC_FINGER_C2H2_1"/>
    <property type="match status" value="1"/>
</dbReference>
<feature type="compositionally biased region" description="Low complexity" evidence="2">
    <location>
        <begin position="158"/>
        <end position="171"/>
    </location>
</feature>
<dbReference type="AlphaFoldDB" id="A0A0C9SR26"/>
<dbReference type="HOGENOM" id="CLU_729817_0_0_1"/>
<protein>
    <recommendedName>
        <fullName evidence="3">C2H2-type domain-containing protein</fullName>
    </recommendedName>
</protein>
<name>A0A0C9SR26_PLICR</name>
<sequence length="379" mass="41398">MSLTLPIDELGRFQVCIRIAPTDGRLSLNLKPANMELQSLLPTSIAHGLSINFETTDYGLCVFASFDPAAAHSATHGGEDNSRNDEAHVAGESSLKKQTNSRPPTDVAMGDAFHVPDVVGDGMSGYSLVPWLTEWPGHYGSNAMMYKDSLGGSEAGDLLPPLFSSDSLEPSGRSANDLSDRSALYNPASLGDMDFRQSQFDLEWSSIPNQHSHSTPSPSMGLPSPPCTNTPTVGSEEILPSPKSDMSEVPSEESPTPAPTASSSGTGTGTGKQRRRRFSCIHPQCDRQFTSEYTRKVHMTTHEVKIKKSLPCTMGCMEVFSRQHDRLRHEVAQHGKPCEWSCTTCRRFFSSQRMLQNHKCHGMVSNSRWTVPEAAVPKT</sequence>
<feature type="compositionally biased region" description="Polar residues" evidence="2">
    <location>
        <begin position="207"/>
        <end position="218"/>
    </location>
</feature>
<keyword evidence="1" id="KW-0479">Metal-binding</keyword>
<feature type="domain" description="C2H2-type" evidence="3">
    <location>
        <begin position="278"/>
        <end position="302"/>
    </location>
</feature>
<dbReference type="InterPro" id="IPR013087">
    <property type="entry name" value="Znf_C2H2_type"/>
</dbReference>
<evidence type="ECO:0000256" key="2">
    <source>
        <dbReference type="SAM" id="MobiDB-lite"/>
    </source>
</evidence>
<proteinExistence type="predicted"/>
<feature type="region of interest" description="Disordered" evidence="2">
    <location>
        <begin position="73"/>
        <end position="106"/>
    </location>
</feature>
<reference evidence="4 5" key="1">
    <citation type="submission" date="2014-06" db="EMBL/GenBank/DDBJ databases">
        <title>Evolutionary Origins and Diversification of the Mycorrhizal Mutualists.</title>
        <authorList>
            <consortium name="DOE Joint Genome Institute"/>
            <consortium name="Mycorrhizal Genomics Consortium"/>
            <person name="Kohler A."/>
            <person name="Kuo A."/>
            <person name="Nagy L.G."/>
            <person name="Floudas D."/>
            <person name="Copeland A."/>
            <person name="Barry K.W."/>
            <person name="Cichocki N."/>
            <person name="Veneault-Fourrey C."/>
            <person name="LaButti K."/>
            <person name="Lindquist E.A."/>
            <person name="Lipzen A."/>
            <person name="Lundell T."/>
            <person name="Morin E."/>
            <person name="Murat C."/>
            <person name="Riley R."/>
            <person name="Ohm R."/>
            <person name="Sun H."/>
            <person name="Tunlid A."/>
            <person name="Henrissat B."/>
            <person name="Grigoriev I.V."/>
            <person name="Hibbett D.S."/>
            <person name="Martin F."/>
        </authorList>
    </citation>
    <scope>NUCLEOTIDE SEQUENCE [LARGE SCALE GENOMIC DNA]</scope>
    <source>
        <strain evidence="4 5">FD-325 SS-3</strain>
    </source>
</reference>
<evidence type="ECO:0000313" key="5">
    <source>
        <dbReference type="Proteomes" id="UP000053263"/>
    </source>
</evidence>
<gene>
    <name evidence="4" type="ORF">PLICRDRAFT_57658</name>
</gene>
<dbReference type="PROSITE" id="PS50157">
    <property type="entry name" value="ZINC_FINGER_C2H2_2"/>
    <property type="match status" value="1"/>
</dbReference>
<dbReference type="OrthoDB" id="8117402at2759"/>
<evidence type="ECO:0000259" key="3">
    <source>
        <dbReference type="PROSITE" id="PS50157"/>
    </source>
</evidence>
<feature type="compositionally biased region" description="Low complexity" evidence="2">
    <location>
        <begin position="252"/>
        <end position="265"/>
    </location>
</feature>
<keyword evidence="1" id="KW-0862">Zinc</keyword>
<accession>A0A0C9SR26</accession>
<keyword evidence="1" id="KW-0863">Zinc-finger</keyword>